<dbReference type="InterPro" id="IPR003730">
    <property type="entry name" value="Cu_polyphenol_OxRdtase"/>
</dbReference>
<dbReference type="EMBL" id="VBAP01000134">
    <property type="protein sequence ID" value="TMI70742.1"/>
    <property type="molecule type" value="Genomic_DNA"/>
</dbReference>
<keyword evidence="5" id="KW-0479">Metal-binding</keyword>
<sequence>MGHQRAHVHGHRVCGRRRGRVHLTAIHQFAAVPPGGHRGVGHYARGGRAGLPERGCSRARSVTAPRFLLSHHLHACGLRHAFTTRIGGYSRGAYASLNLGRGVDDDPEAVARNRALVLNMLGLVGAREVEAAQVHGAVVAVVGQAEAGRIIEGADGLVTAEPGVVLAVHAADCVPLLLADPRRHVVAALHAGWRGTAAGISLEAVTVMADRFDCRPEDLRIAIGPCIGPCHYEVDEPVMARLRGWRWWEDVAARNARGRWQLDLRDANRRQLVDAGVPAEQIETLAWCTFEHPELFYSYRRDGATGRTAAIVALGPPVGGHPHAC</sequence>
<comment type="caution">
    <text evidence="12">The sequence shown here is derived from an EMBL/GenBank/DDBJ whole genome shotgun (WGS) entry which is preliminary data.</text>
</comment>
<dbReference type="Pfam" id="PF02578">
    <property type="entry name" value="Cu-oxidase_4"/>
    <property type="match status" value="1"/>
</dbReference>
<evidence type="ECO:0000256" key="8">
    <source>
        <dbReference type="ARBA" id="ARBA00047989"/>
    </source>
</evidence>
<evidence type="ECO:0000256" key="5">
    <source>
        <dbReference type="ARBA" id="ARBA00022723"/>
    </source>
</evidence>
<evidence type="ECO:0000256" key="2">
    <source>
        <dbReference type="ARBA" id="ARBA00003215"/>
    </source>
</evidence>
<keyword evidence="4" id="KW-0808">Transferase</keyword>
<dbReference type="InterPro" id="IPR038371">
    <property type="entry name" value="Cu_polyphenol_OxRdtase_sf"/>
</dbReference>
<dbReference type="Gene3D" id="3.60.140.10">
    <property type="entry name" value="CNF1/YfiH-like putative cysteine hydrolases"/>
    <property type="match status" value="1"/>
</dbReference>
<name>A0A537II05_9BACT</name>
<dbReference type="GO" id="GO:0017061">
    <property type="term" value="F:S-methyl-5-thioadenosine phosphorylase activity"/>
    <property type="evidence" value="ECO:0007669"/>
    <property type="project" value="UniProtKB-EC"/>
</dbReference>
<evidence type="ECO:0000313" key="12">
    <source>
        <dbReference type="EMBL" id="TMI70742.1"/>
    </source>
</evidence>
<dbReference type="GO" id="GO:0016787">
    <property type="term" value="F:hydrolase activity"/>
    <property type="evidence" value="ECO:0007669"/>
    <property type="project" value="UniProtKB-KW"/>
</dbReference>
<gene>
    <name evidence="12" type="primary">pgeF</name>
    <name evidence="12" type="ORF">E6H05_13310</name>
</gene>
<proteinExistence type="inferred from homology"/>
<comment type="catalytic activity">
    <reaction evidence="9">
        <text>adenosine + phosphate = alpha-D-ribose 1-phosphate + adenine</text>
        <dbReference type="Rhea" id="RHEA:27642"/>
        <dbReference type="ChEBI" id="CHEBI:16335"/>
        <dbReference type="ChEBI" id="CHEBI:16708"/>
        <dbReference type="ChEBI" id="CHEBI:43474"/>
        <dbReference type="ChEBI" id="CHEBI:57720"/>
        <dbReference type="EC" id="2.4.2.1"/>
    </reaction>
    <physiologicalReaction direction="left-to-right" evidence="9">
        <dbReference type="Rhea" id="RHEA:27643"/>
    </physiologicalReaction>
</comment>
<comment type="catalytic activity">
    <reaction evidence="10">
        <text>S-methyl-5'-thioadenosine + phosphate = 5-(methylsulfanyl)-alpha-D-ribose 1-phosphate + adenine</text>
        <dbReference type="Rhea" id="RHEA:11852"/>
        <dbReference type="ChEBI" id="CHEBI:16708"/>
        <dbReference type="ChEBI" id="CHEBI:17509"/>
        <dbReference type="ChEBI" id="CHEBI:43474"/>
        <dbReference type="ChEBI" id="CHEBI:58533"/>
        <dbReference type="EC" id="2.4.2.28"/>
    </reaction>
    <physiologicalReaction direction="left-to-right" evidence="10">
        <dbReference type="Rhea" id="RHEA:11853"/>
    </physiologicalReaction>
</comment>
<evidence type="ECO:0000256" key="7">
    <source>
        <dbReference type="ARBA" id="ARBA00022833"/>
    </source>
</evidence>
<comment type="function">
    <text evidence="2">Purine nucleoside enzyme that catalyzes the phosphorolysis of adenosine and inosine nucleosides, yielding D-ribose 1-phosphate and the respective free bases, adenine and hypoxanthine. Also catalyzes the phosphorolysis of S-methyl-5'-thioadenosine into adenine and S-methyl-5-thio-alpha-D-ribose 1-phosphate. Also has adenosine deaminase activity.</text>
</comment>
<dbReference type="PANTHER" id="PTHR30616:SF2">
    <property type="entry name" value="PURINE NUCLEOSIDE PHOSPHORYLASE LACC1"/>
    <property type="match status" value="1"/>
</dbReference>
<evidence type="ECO:0000256" key="1">
    <source>
        <dbReference type="ARBA" id="ARBA00000553"/>
    </source>
</evidence>
<reference evidence="12 13" key="1">
    <citation type="journal article" date="2019" name="Nat. Microbiol.">
        <title>Mediterranean grassland soil C-N compound turnover is dependent on rainfall and depth, and is mediated by genomically divergent microorganisms.</title>
        <authorList>
            <person name="Diamond S."/>
            <person name="Andeer P.F."/>
            <person name="Li Z."/>
            <person name="Crits-Christoph A."/>
            <person name="Burstein D."/>
            <person name="Anantharaman K."/>
            <person name="Lane K.R."/>
            <person name="Thomas B.C."/>
            <person name="Pan C."/>
            <person name="Northen T.R."/>
            <person name="Banfield J.F."/>
        </authorList>
    </citation>
    <scope>NUCLEOTIDE SEQUENCE [LARGE SCALE GENOMIC DNA]</scope>
    <source>
        <strain evidence="12">NP_8</strain>
    </source>
</reference>
<protein>
    <recommendedName>
        <fullName evidence="11">Purine nucleoside phosphorylase</fullName>
    </recommendedName>
</protein>
<dbReference type="CDD" id="cd16833">
    <property type="entry name" value="YfiH"/>
    <property type="match status" value="1"/>
</dbReference>
<dbReference type="SUPFAM" id="SSF64438">
    <property type="entry name" value="CNF1/YfiH-like putative cysteine hydrolases"/>
    <property type="match status" value="1"/>
</dbReference>
<dbReference type="Proteomes" id="UP000318834">
    <property type="component" value="Unassembled WGS sequence"/>
</dbReference>
<evidence type="ECO:0000256" key="11">
    <source>
        <dbReference type="RuleBase" id="RU361274"/>
    </source>
</evidence>
<dbReference type="InterPro" id="IPR011324">
    <property type="entry name" value="Cytotoxic_necrot_fac-like_cat"/>
</dbReference>
<accession>A0A537II05</accession>
<evidence type="ECO:0000256" key="4">
    <source>
        <dbReference type="ARBA" id="ARBA00022679"/>
    </source>
</evidence>
<comment type="similarity">
    <text evidence="3 11">Belongs to the purine nucleoside phosphorylase YfiH/LACC1 family.</text>
</comment>
<evidence type="ECO:0000313" key="13">
    <source>
        <dbReference type="Proteomes" id="UP000318834"/>
    </source>
</evidence>
<dbReference type="AlphaFoldDB" id="A0A537II05"/>
<evidence type="ECO:0000256" key="3">
    <source>
        <dbReference type="ARBA" id="ARBA00007353"/>
    </source>
</evidence>
<evidence type="ECO:0000256" key="10">
    <source>
        <dbReference type="ARBA" id="ARBA00049893"/>
    </source>
</evidence>
<comment type="catalytic activity">
    <reaction evidence="8">
        <text>adenosine + H2O + H(+) = inosine + NH4(+)</text>
        <dbReference type="Rhea" id="RHEA:24408"/>
        <dbReference type="ChEBI" id="CHEBI:15377"/>
        <dbReference type="ChEBI" id="CHEBI:15378"/>
        <dbReference type="ChEBI" id="CHEBI:16335"/>
        <dbReference type="ChEBI" id="CHEBI:17596"/>
        <dbReference type="ChEBI" id="CHEBI:28938"/>
        <dbReference type="EC" id="3.5.4.4"/>
    </reaction>
    <physiologicalReaction direction="left-to-right" evidence="8">
        <dbReference type="Rhea" id="RHEA:24409"/>
    </physiologicalReaction>
</comment>
<keyword evidence="6" id="KW-0378">Hydrolase</keyword>
<evidence type="ECO:0000256" key="6">
    <source>
        <dbReference type="ARBA" id="ARBA00022801"/>
    </source>
</evidence>
<organism evidence="12 13">
    <name type="scientific">Candidatus Segetimicrobium genomatis</name>
    <dbReference type="NCBI Taxonomy" id="2569760"/>
    <lineage>
        <taxon>Bacteria</taxon>
        <taxon>Bacillati</taxon>
        <taxon>Candidatus Sysuimicrobiota</taxon>
        <taxon>Candidatus Sysuimicrobiia</taxon>
        <taxon>Candidatus Sysuimicrobiales</taxon>
        <taxon>Candidatus Segetimicrobiaceae</taxon>
        <taxon>Candidatus Segetimicrobium</taxon>
    </lineage>
</organism>
<evidence type="ECO:0000256" key="9">
    <source>
        <dbReference type="ARBA" id="ARBA00048968"/>
    </source>
</evidence>
<comment type="catalytic activity">
    <reaction evidence="1">
        <text>inosine + phosphate = alpha-D-ribose 1-phosphate + hypoxanthine</text>
        <dbReference type="Rhea" id="RHEA:27646"/>
        <dbReference type="ChEBI" id="CHEBI:17368"/>
        <dbReference type="ChEBI" id="CHEBI:17596"/>
        <dbReference type="ChEBI" id="CHEBI:43474"/>
        <dbReference type="ChEBI" id="CHEBI:57720"/>
        <dbReference type="EC" id="2.4.2.1"/>
    </reaction>
    <physiologicalReaction direction="left-to-right" evidence="1">
        <dbReference type="Rhea" id="RHEA:27647"/>
    </physiologicalReaction>
</comment>
<dbReference type="GO" id="GO:0005507">
    <property type="term" value="F:copper ion binding"/>
    <property type="evidence" value="ECO:0007669"/>
    <property type="project" value="TreeGrafter"/>
</dbReference>
<dbReference type="PANTHER" id="PTHR30616">
    <property type="entry name" value="UNCHARACTERIZED PROTEIN YFIH"/>
    <property type="match status" value="1"/>
</dbReference>
<dbReference type="NCBIfam" id="TIGR00726">
    <property type="entry name" value="peptidoglycan editing factor PgeF"/>
    <property type="match status" value="1"/>
</dbReference>
<keyword evidence="7" id="KW-0862">Zinc</keyword>